<evidence type="ECO:0000259" key="10">
    <source>
        <dbReference type="PROSITE" id="PS50850"/>
    </source>
</evidence>
<feature type="transmembrane region" description="Helical" evidence="9">
    <location>
        <begin position="389"/>
        <end position="408"/>
    </location>
</feature>
<evidence type="ECO:0000256" key="3">
    <source>
        <dbReference type="ARBA" id="ARBA00022448"/>
    </source>
</evidence>
<dbReference type="SUPFAM" id="SSF103473">
    <property type="entry name" value="MFS general substrate transporter"/>
    <property type="match status" value="1"/>
</dbReference>
<feature type="transmembrane region" description="Helical" evidence="9">
    <location>
        <begin position="360"/>
        <end position="383"/>
    </location>
</feature>
<dbReference type="InterPro" id="IPR011701">
    <property type="entry name" value="MFS"/>
</dbReference>
<sequence length="414" mass="42843">MAPQPSQAVSSRTRSPDSPAVWTEPGTASFQRVSVALFLAGFSTFSLIYAVQPLLPSLAAEFHRSPSESSLALSVTTGCLAFAILCAGAVSESAGRRGLMFASMAAAAILHIASAAAPDWRMMLVLRALEGIMLGGVPAVAMAYLAEEVQPKALGAAMGLYVGGTAFGAMMGRLGMGALTEFTSWRVALGALGVIDLVVALGFVLLLPNSRNFVRRPGAGFAHHRAAWLGHLRSPGLPLLFLTGFLVLGVFVATLNYLTFRLAAPPYGLGQGQVSVIFTVFLFGVVASPLAGRMADRVGRGLVLVVGVLVMAAGTGLSLLPSLPGVIAGVVAVTIGFFIAHSVASGWVGRMAAGNKGHAASLYLLSYYLGSSVLGSAGGWFWAEGGWTAVTGFNGALLVLALAVALRLRRIERR</sequence>
<feature type="transmembrane region" description="Helical" evidence="9">
    <location>
        <begin position="71"/>
        <end position="91"/>
    </location>
</feature>
<feature type="transmembrane region" description="Helical" evidence="9">
    <location>
        <begin position="124"/>
        <end position="146"/>
    </location>
</feature>
<dbReference type="GO" id="GO:0005886">
    <property type="term" value="C:plasma membrane"/>
    <property type="evidence" value="ECO:0007669"/>
    <property type="project" value="UniProtKB-SubCell"/>
</dbReference>
<feature type="compositionally biased region" description="Polar residues" evidence="8">
    <location>
        <begin position="1"/>
        <end position="13"/>
    </location>
</feature>
<dbReference type="PANTHER" id="PTHR43271">
    <property type="entry name" value="BLL2771 PROTEIN"/>
    <property type="match status" value="1"/>
</dbReference>
<keyword evidence="3" id="KW-0813">Transport</keyword>
<proteinExistence type="inferred from homology"/>
<dbReference type="CDD" id="cd17324">
    <property type="entry name" value="MFS_NepI_like"/>
    <property type="match status" value="1"/>
</dbReference>
<organism evidence="11 12">
    <name type="scientific">Azospirillum doebereinerae</name>
    <dbReference type="NCBI Taxonomy" id="92933"/>
    <lineage>
        <taxon>Bacteria</taxon>
        <taxon>Pseudomonadati</taxon>
        <taxon>Pseudomonadota</taxon>
        <taxon>Alphaproteobacteria</taxon>
        <taxon>Rhodospirillales</taxon>
        <taxon>Azospirillaceae</taxon>
        <taxon>Azospirillum</taxon>
    </lineage>
</organism>
<keyword evidence="6 9" id="KW-1133">Transmembrane helix</keyword>
<feature type="transmembrane region" description="Helical" evidence="9">
    <location>
        <begin position="272"/>
        <end position="290"/>
    </location>
</feature>
<comment type="caution">
    <text evidence="11">The sequence shown here is derived from an EMBL/GenBank/DDBJ whole genome shotgun (WGS) entry which is preliminary data.</text>
</comment>
<feature type="transmembrane region" description="Helical" evidence="9">
    <location>
        <begin position="153"/>
        <end position="175"/>
    </location>
</feature>
<dbReference type="GO" id="GO:0022857">
    <property type="term" value="F:transmembrane transporter activity"/>
    <property type="evidence" value="ECO:0007669"/>
    <property type="project" value="InterPro"/>
</dbReference>
<feature type="transmembrane region" description="Helical" evidence="9">
    <location>
        <begin position="239"/>
        <end position="260"/>
    </location>
</feature>
<reference evidence="11 12" key="1">
    <citation type="submission" date="2018-12" db="EMBL/GenBank/DDBJ databases">
        <authorList>
            <person name="Yang Y."/>
        </authorList>
    </citation>
    <scope>NUCLEOTIDE SEQUENCE [LARGE SCALE GENOMIC DNA]</scope>
    <source>
        <strain evidence="11 12">GSF71</strain>
    </source>
</reference>
<dbReference type="Pfam" id="PF07690">
    <property type="entry name" value="MFS_1"/>
    <property type="match status" value="1"/>
</dbReference>
<dbReference type="InterPro" id="IPR005829">
    <property type="entry name" value="Sugar_transporter_CS"/>
</dbReference>
<protein>
    <submittedName>
        <fullName evidence="11">MFS transporter</fullName>
    </submittedName>
</protein>
<feature type="transmembrane region" description="Helical" evidence="9">
    <location>
        <begin position="33"/>
        <end position="51"/>
    </location>
</feature>
<feature type="transmembrane region" description="Helical" evidence="9">
    <location>
        <begin position="187"/>
        <end position="207"/>
    </location>
</feature>
<dbReference type="Proteomes" id="UP000280346">
    <property type="component" value="Unassembled WGS sequence"/>
</dbReference>
<feature type="transmembrane region" description="Helical" evidence="9">
    <location>
        <begin position="326"/>
        <end position="348"/>
    </location>
</feature>
<dbReference type="InterPro" id="IPR020846">
    <property type="entry name" value="MFS_dom"/>
</dbReference>
<name>A0A433J9N2_9PROT</name>
<accession>A0A433J9N2</accession>
<keyword evidence="7 9" id="KW-0472">Membrane</keyword>
<evidence type="ECO:0000256" key="6">
    <source>
        <dbReference type="ARBA" id="ARBA00022989"/>
    </source>
</evidence>
<feature type="transmembrane region" description="Helical" evidence="9">
    <location>
        <begin position="98"/>
        <end position="118"/>
    </location>
</feature>
<dbReference type="AlphaFoldDB" id="A0A433J9N2"/>
<gene>
    <name evidence="11" type="ORF">EJ913_11785</name>
</gene>
<keyword evidence="12" id="KW-1185">Reference proteome</keyword>
<evidence type="ECO:0000313" key="11">
    <source>
        <dbReference type="EMBL" id="RUQ71519.1"/>
    </source>
</evidence>
<comment type="subcellular location">
    <subcellularLocation>
        <location evidence="1">Cell membrane</location>
        <topology evidence="1">Multi-pass membrane protein</topology>
    </subcellularLocation>
</comment>
<evidence type="ECO:0000256" key="1">
    <source>
        <dbReference type="ARBA" id="ARBA00004651"/>
    </source>
</evidence>
<dbReference type="Gene3D" id="1.20.1250.20">
    <property type="entry name" value="MFS general substrate transporter like domains"/>
    <property type="match status" value="1"/>
</dbReference>
<feature type="region of interest" description="Disordered" evidence="8">
    <location>
        <begin position="1"/>
        <end position="21"/>
    </location>
</feature>
<evidence type="ECO:0000256" key="2">
    <source>
        <dbReference type="ARBA" id="ARBA00008335"/>
    </source>
</evidence>
<keyword evidence="5 9" id="KW-0812">Transmembrane</keyword>
<feature type="domain" description="Major facilitator superfamily (MFS) profile" evidence="10">
    <location>
        <begin position="29"/>
        <end position="413"/>
    </location>
</feature>
<keyword evidence="4" id="KW-1003">Cell membrane</keyword>
<evidence type="ECO:0000313" key="12">
    <source>
        <dbReference type="Proteomes" id="UP000280346"/>
    </source>
</evidence>
<evidence type="ECO:0000256" key="7">
    <source>
        <dbReference type="ARBA" id="ARBA00023136"/>
    </source>
</evidence>
<evidence type="ECO:0000256" key="4">
    <source>
        <dbReference type="ARBA" id="ARBA00022475"/>
    </source>
</evidence>
<dbReference type="InterPro" id="IPR036259">
    <property type="entry name" value="MFS_trans_sf"/>
</dbReference>
<dbReference type="PROSITE" id="PS00216">
    <property type="entry name" value="SUGAR_TRANSPORT_1"/>
    <property type="match status" value="1"/>
</dbReference>
<feature type="transmembrane region" description="Helical" evidence="9">
    <location>
        <begin position="302"/>
        <end position="320"/>
    </location>
</feature>
<evidence type="ECO:0000256" key="9">
    <source>
        <dbReference type="SAM" id="Phobius"/>
    </source>
</evidence>
<dbReference type="EMBL" id="RZIJ01000008">
    <property type="protein sequence ID" value="RUQ71519.1"/>
    <property type="molecule type" value="Genomic_DNA"/>
</dbReference>
<comment type="similarity">
    <text evidence="2">Belongs to the major facilitator superfamily.</text>
</comment>
<evidence type="ECO:0000256" key="5">
    <source>
        <dbReference type="ARBA" id="ARBA00022692"/>
    </source>
</evidence>
<dbReference type="PANTHER" id="PTHR43271:SF1">
    <property type="entry name" value="INNER MEMBRANE TRANSPORT PROTEIN YNFM"/>
    <property type="match status" value="1"/>
</dbReference>
<dbReference type="PROSITE" id="PS50850">
    <property type="entry name" value="MFS"/>
    <property type="match status" value="1"/>
</dbReference>
<evidence type="ECO:0000256" key="8">
    <source>
        <dbReference type="SAM" id="MobiDB-lite"/>
    </source>
</evidence>
<dbReference type="OrthoDB" id="63984at2"/>